<comment type="subcellular location">
    <subcellularLocation>
        <location evidence="1">Golgi apparatus membrane</location>
        <topology evidence="1">Single-pass type IV membrane protein</topology>
    </subcellularLocation>
</comment>
<sequence length="351" mass="39369">MFRDRTGLYYSYRQSYARHPQSAPYPYSARSSTPAAAAGHTLDDARNPLLNAADEAAGTGEDDSAIELDVLPPSWTDVDDEVNQILELIKQKSQKLDKLHQEHILPGFDDRSQQEAIIENLTREITQHFHECQARIKQLGMLVHQADLTSAQINMCKNMQISLATKVQDSSTQFRKKQSAYLKKLRGNRQAELPTTYSAVYPEDDLDVGFSQSQIQQSAQLALNSDDTMIRQREAEITQIAEGILELAEIFRELQTMVIDQGTVLDRIDYNIENMKEHVKAAEVELRQAAHYQQRTQKCKVILFLLLAVLLLAVLATIKIQHRSSSSPSPPSPAPPSTQPTTTPSADSRSL</sequence>
<dbReference type="InterPro" id="IPR010989">
    <property type="entry name" value="SNARE"/>
</dbReference>
<feature type="domain" description="T-SNARE coiled-coil homology" evidence="12">
    <location>
        <begin position="227"/>
        <end position="289"/>
    </location>
</feature>
<keyword evidence="9 11" id="KW-0472">Membrane</keyword>
<keyword evidence="7" id="KW-0333">Golgi apparatus</keyword>
<keyword evidence="3" id="KW-0813">Transport</keyword>
<feature type="region of interest" description="Disordered" evidence="10">
    <location>
        <begin position="323"/>
        <end position="351"/>
    </location>
</feature>
<evidence type="ECO:0000256" key="1">
    <source>
        <dbReference type="ARBA" id="ARBA00004409"/>
    </source>
</evidence>
<comment type="caution">
    <text evidence="13">The sequence shown here is derived from an EMBL/GenBank/DDBJ whole genome shotgun (WGS) entry which is preliminary data.</text>
</comment>
<dbReference type="GeneID" id="90038712"/>
<keyword evidence="6 11" id="KW-1133">Transmembrane helix</keyword>
<dbReference type="PANTHER" id="PTHR19957:SF83">
    <property type="entry name" value="SYNTAXIN-16"/>
    <property type="match status" value="1"/>
</dbReference>
<evidence type="ECO:0000256" key="9">
    <source>
        <dbReference type="ARBA" id="ARBA00023136"/>
    </source>
</evidence>
<keyword evidence="4 11" id="KW-0812">Transmembrane</keyword>
<evidence type="ECO:0000256" key="5">
    <source>
        <dbReference type="ARBA" id="ARBA00022927"/>
    </source>
</evidence>
<accession>A0ABR1F1N9</accession>
<dbReference type="CDD" id="cd15845">
    <property type="entry name" value="SNARE_syntaxin16"/>
    <property type="match status" value="1"/>
</dbReference>
<evidence type="ECO:0000313" key="13">
    <source>
        <dbReference type="EMBL" id="KAK7203749.1"/>
    </source>
</evidence>
<dbReference type="Pfam" id="PF05739">
    <property type="entry name" value="SNARE"/>
    <property type="match status" value="1"/>
</dbReference>
<dbReference type="SMART" id="SM00397">
    <property type="entry name" value="t_SNARE"/>
    <property type="match status" value="1"/>
</dbReference>
<dbReference type="PROSITE" id="PS50192">
    <property type="entry name" value="T_SNARE"/>
    <property type="match status" value="1"/>
</dbReference>
<dbReference type="InterPro" id="IPR000727">
    <property type="entry name" value="T_SNARE_dom"/>
</dbReference>
<dbReference type="PROSITE" id="PS00914">
    <property type="entry name" value="SYNTAXIN"/>
    <property type="match status" value="1"/>
</dbReference>
<reference evidence="13 14" key="1">
    <citation type="submission" date="2024-03" db="EMBL/GenBank/DDBJ databases">
        <title>Genome-scale model development and genomic sequencing of the oleaginous clade Lipomyces.</title>
        <authorList>
            <consortium name="Lawrence Berkeley National Laboratory"/>
            <person name="Czajka J.J."/>
            <person name="Han Y."/>
            <person name="Kim J."/>
            <person name="Mondo S.J."/>
            <person name="Hofstad B.A."/>
            <person name="Robles A."/>
            <person name="Haridas S."/>
            <person name="Riley R."/>
            <person name="LaButti K."/>
            <person name="Pangilinan J."/>
            <person name="Andreopoulos W."/>
            <person name="Lipzen A."/>
            <person name="Yan J."/>
            <person name="Wang M."/>
            <person name="Ng V."/>
            <person name="Grigoriev I.V."/>
            <person name="Spatafora J.W."/>
            <person name="Magnuson J.K."/>
            <person name="Baker S.E."/>
            <person name="Pomraning K.R."/>
        </authorList>
    </citation>
    <scope>NUCLEOTIDE SEQUENCE [LARGE SCALE GENOMIC DNA]</scope>
    <source>
        <strain evidence="13 14">Phaff 52-87</strain>
    </source>
</reference>
<dbReference type="InterPro" id="IPR006012">
    <property type="entry name" value="Syntaxin/epimorphin_CS"/>
</dbReference>
<proteinExistence type="inferred from homology"/>
<dbReference type="Gene3D" id="1.20.58.70">
    <property type="match status" value="1"/>
</dbReference>
<feature type="compositionally biased region" description="Pro residues" evidence="10">
    <location>
        <begin position="328"/>
        <end position="338"/>
    </location>
</feature>
<evidence type="ECO:0000256" key="10">
    <source>
        <dbReference type="SAM" id="MobiDB-lite"/>
    </source>
</evidence>
<comment type="similarity">
    <text evidence="2">Belongs to the syntaxin family.</text>
</comment>
<evidence type="ECO:0000256" key="2">
    <source>
        <dbReference type="ARBA" id="ARBA00009063"/>
    </source>
</evidence>
<name>A0ABR1F1N9_9ASCO</name>
<dbReference type="RefSeq" id="XP_064766782.1">
    <property type="nucleotide sequence ID" value="XM_064913200.1"/>
</dbReference>
<evidence type="ECO:0000256" key="3">
    <source>
        <dbReference type="ARBA" id="ARBA00022448"/>
    </source>
</evidence>
<dbReference type="InterPro" id="IPR045242">
    <property type="entry name" value="Syntaxin"/>
</dbReference>
<evidence type="ECO:0000256" key="6">
    <source>
        <dbReference type="ARBA" id="ARBA00022989"/>
    </source>
</evidence>
<dbReference type="PANTHER" id="PTHR19957">
    <property type="entry name" value="SYNTAXIN"/>
    <property type="match status" value="1"/>
</dbReference>
<dbReference type="EMBL" id="JBBJBU010000010">
    <property type="protein sequence ID" value="KAK7203749.1"/>
    <property type="molecule type" value="Genomic_DNA"/>
</dbReference>
<keyword evidence="14" id="KW-1185">Reference proteome</keyword>
<evidence type="ECO:0000256" key="11">
    <source>
        <dbReference type="SAM" id="Phobius"/>
    </source>
</evidence>
<evidence type="ECO:0000259" key="12">
    <source>
        <dbReference type="PROSITE" id="PS50192"/>
    </source>
</evidence>
<protein>
    <submittedName>
        <fullName evidence="13">t-SNARE</fullName>
    </submittedName>
</protein>
<evidence type="ECO:0000313" key="14">
    <source>
        <dbReference type="Proteomes" id="UP001498771"/>
    </source>
</evidence>
<feature type="transmembrane region" description="Helical" evidence="11">
    <location>
        <begin position="301"/>
        <end position="318"/>
    </location>
</feature>
<keyword evidence="5" id="KW-0653">Protein transport</keyword>
<dbReference type="Proteomes" id="UP001498771">
    <property type="component" value="Unassembled WGS sequence"/>
</dbReference>
<evidence type="ECO:0000256" key="7">
    <source>
        <dbReference type="ARBA" id="ARBA00023034"/>
    </source>
</evidence>
<evidence type="ECO:0000256" key="8">
    <source>
        <dbReference type="ARBA" id="ARBA00023054"/>
    </source>
</evidence>
<keyword evidence="8" id="KW-0175">Coiled coil</keyword>
<organism evidence="13 14">
    <name type="scientific">Myxozyma melibiosi</name>
    <dbReference type="NCBI Taxonomy" id="54550"/>
    <lineage>
        <taxon>Eukaryota</taxon>
        <taxon>Fungi</taxon>
        <taxon>Dikarya</taxon>
        <taxon>Ascomycota</taxon>
        <taxon>Saccharomycotina</taxon>
        <taxon>Lipomycetes</taxon>
        <taxon>Lipomycetales</taxon>
        <taxon>Lipomycetaceae</taxon>
        <taxon>Myxozyma</taxon>
    </lineage>
</organism>
<evidence type="ECO:0000256" key="4">
    <source>
        <dbReference type="ARBA" id="ARBA00022692"/>
    </source>
</evidence>
<dbReference type="SUPFAM" id="SSF47661">
    <property type="entry name" value="t-snare proteins"/>
    <property type="match status" value="1"/>
</dbReference>
<gene>
    <name evidence="13" type="ORF">BZA70DRAFT_281982</name>
</gene>